<sequence>MPIVRRRSHLVVPWFRQVCRASLPLCARLRWFLPESCVWPDLSWWSWRCVVLFRCLVVPCCRCPVCRVASLVERCDTCLWFLSAWHWLVMSSEWCLRGSGGGSPRTGLCCFCSSACCSVLSDGLCSLVVGVVHSGEGSSQDPPLSLLAEVLYRSALCSFWATVVLPIVPTALDGEGLVILAGPCSRGSPPHFLQLGAHHRRSSVSDGLQRRLWCHVVVSSSESERCELLYLSEQRVVFCKFSRSVGGDANFGALAGVREVGCNKPGHMKGECPELKRPWGLAEALGSMAAPAEGGLQGAVEGIAFTERKSFAQIILASKTPPSISIEVKAPSFTDSGEPTVFFSHEETGAVEGETILGEAQDDLEPVAEAAAVSEAAATVPAVAEEASSRRIEDIPPEDIEPIGQFSVVPLPSSQVGSLLRDALDSISQGEPVAHEPSLEKSVAVVPTEDVVMEESPSQQEQVQVQEDVEMEDAPIEGEQSMTEEF</sequence>
<feature type="compositionally biased region" description="Acidic residues" evidence="1">
    <location>
        <begin position="467"/>
        <end position="486"/>
    </location>
</feature>
<proteinExistence type="predicted"/>
<gene>
    <name evidence="2" type="ORF">Taro_048638</name>
</gene>
<dbReference type="Proteomes" id="UP000652761">
    <property type="component" value="Unassembled WGS sequence"/>
</dbReference>
<name>A0A843X8Q2_COLES</name>
<feature type="compositionally biased region" description="Low complexity" evidence="1">
    <location>
        <begin position="454"/>
        <end position="466"/>
    </location>
</feature>
<comment type="caution">
    <text evidence="2">The sequence shown here is derived from an EMBL/GenBank/DDBJ whole genome shotgun (WGS) entry which is preliminary data.</text>
</comment>
<reference evidence="2" key="1">
    <citation type="submission" date="2017-07" db="EMBL/GenBank/DDBJ databases">
        <title>Taro Niue Genome Assembly and Annotation.</title>
        <authorList>
            <person name="Atibalentja N."/>
            <person name="Keating K."/>
            <person name="Fields C.J."/>
        </authorList>
    </citation>
    <scope>NUCLEOTIDE SEQUENCE</scope>
    <source>
        <strain evidence="2">Niue_2</strain>
        <tissue evidence="2">Leaf</tissue>
    </source>
</reference>
<evidence type="ECO:0000256" key="1">
    <source>
        <dbReference type="SAM" id="MobiDB-lite"/>
    </source>
</evidence>
<dbReference type="AlphaFoldDB" id="A0A843X8Q2"/>
<organism evidence="2 3">
    <name type="scientific">Colocasia esculenta</name>
    <name type="common">Wild taro</name>
    <name type="synonym">Arum esculentum</name>
    <dbReference type="NCBI Taxonomy" id="4460"/>
    <lineage>
        <taxon>Eukaryota</taxon>
        <taxon>Viridiplantae</taxon>
        <taxon>Streptophyta</taxon>
        <taxon>Embryophyta</taxon>
        <taxon>Tracheophyta</taxon>
        <taxon>Spermatophyta</taxon>
        <taxon>Magnoliopsida</taxon>
        <taxon>Liliopsida</taxon>
        <taxon>Araceae</taxon>
        <taxon>Aroideae</taxon>
        <taxon>Colocasieae</taxon>
        <taxon>Colocasia</taxon>
    </lineage>
</organism>
<accession>A0A843X8Q2</accession>
<evidence type="ECO:0000313" key="3">
    <source>
        <dbReference type="Proteomes" id="UP000652761"/>
    </source>
</evidence>
<feature type="region of interest" description="Disordered" evidence="1">
    <location>
        <begin position="452"/>
        <end position="486"/>
    </location>
</feature>
<protein>
    <submittedName>
        <fullName evidence="2">Uncharacterized protein</fullName>
    </submittedName>
</protein>
<dbReference type="EMBL" id="NMUH01006637">
    <property type="protein sequence ID" value="MQM15687.1"/>
    <property type="molecule type" value="Genomic_DNA"/>
</dbReference>
<evidence type="ECO:0000313" key="2">
    <source>
        <dbReference type="EMBL" id="MQM15687.1"/>
    </source>
</evidence>
<keyword evidence="3" id="KW-1185">Reference proteome</keyword>